<name>S8C0Q9_9LAMI</name>
<protein>
    <recommendedName>
        <fullName evidence="1">N-acetyltransferase domain-containing protein</fullName>
    </recommendedName>
</protein>
<dbReference type="OrthoDB" id="41532at2759"/>
<proteinExistence type="predicted"/>
<dbReference type="CDD" id="cd04301">
    <property type="entry name" value="NAT_SF"/>
    <property type="match status" value="1"/>
</dbReference>
<feature type="domain" description="N-acetyltransferase" evidence="1">
    <location>
        <begin position="79"/>
        <end position="185"/>
    </location>
</feature>
<dbReference type="PROSITE" id="PS51186">
    <property type="entry name" value="GNAT"/>
    <property type="match status" value="1"/>
</dbReference>
<dbReference type="PANTHER" id="PTHR47370">
    <property type="entry name" value="ACYL-COA N-ACYLTRANSFERASES (NAT) SUPERFAMILY PROTEIN"/>
    <property type="match status" value="1"/>
</dbReference>
<dbReference type="SUPFAM" id="SSF55729">
    <property type="entry name" value="Acyl-CoA N-acyltransferases (Nat)"/>
    <property type="match status" value="1"/>
</dbReference>
<gene>
    <name evidence="2" type="ORF">M569_16789</name>
</gene>
<accession>S8C0Q9</accession>
<dbReference type="EMBL" id="AUSU01009610">
    <property type="protein sequence ID" value="EPS58026.1"/>
    <property type="molecule type" value="Genomic_DNA"/>
</dbReference>
<dbReference type="Gene3D" id="3.40.630.30">
    <property type="match status" value="1"/>
</dbReference>
<comment type="caution">
    <text evidence="2">The sequence shown here is derived from an EMBL/GenBank/DDBJ whole genome shotgun (WGS) entry which is preliminary data.</text>
</comment>
<evidence type="ECO:0000313" key="3">
    <source>
        <dbReference type="Proteomes" id="UP000015453"/>
    </source>
</evidence>
<dbReference type="InterPro" id="IPR000182">
    <property type="entry name" value="GNAT_dom"/>
</dbReference>
<organism evidence="2 3">
    <name type="scientific">Genlisea aurea</name>
    <dbReference type="NCBI Taxonomy" id="192259"/>
    <lineage>
        <taxon>Eukaryota</taxon>
        <taxon>Viridiplantae</taxon>
        <taxon>Streptophyta</taxon>
        <taxon>Embryophyta</taxon>
        <taxon>Tracheophyta</taxon>
        <taxon>Spermatophyta</taxon>
        <taxon>Magnoliopsida</taxon>
        <taxon>eudicotyledons</taxon>
        <taxon>Gunneridae</taxon>
        <taxon>Pentapetalae</taxon>
        <taxon>asterids</taxon>
        <taxon>lamiids</taxon>
        <taxon>Lamiales</taxon>
        <taxon>Lentibulariaceae</taxon>
        <taxon>Genlisea</taxon>
    </lineage>
</organism>
<keyword evidence="3" id="KW-1185">Reference proteome</keyword>
<dbReference type="GO" id="GO:0016747">
    <property type="term" value="F:acyltransferase activity, transferring groups other than amino-acyl groups"/>
    <property type="evidence" value="ECO:0007669"/>
    <property type="project" value="InterPro"/>
</dbReference>
<dbReference type="Proteomes" id="UP000015453">
    <property type="component" value="Unassembled WGS sequence"/>
</dbReference>
<sequence length="408" mass="44833">MVVVVDGGVVAVVVVREYDDEKDSVAVGKAESRWESSGPCGKLSLQTDHLGDPICRVRHSPSRLMLVAEMVVVGGGEKEEKREIVGMIRGCVKNVSSGASGSLVRVAYVLGLRVSPSHRRMGIGLNLVRRMEKWFVENGAEFSYMATEKDNKPSMDLFTRRCGYEEFRTPALLVQPVFAHRLRIDRRVAVIELSPADAEVLYRRRFSGVEFFPMDIDAVLNNRLNLGTFLAVPRGSYAAGTWPGAGEFLRRPAESWAVVSVWNCKDVFRLRVRGASRVRKALARTTRVVDRAFPCLRIPSVPEFFRPFGAHFLYGLGGCGPNAAKLTKALCCVAHNLAMDSGCQVIATEIAAGDPLRAGIPHWKRLSCAEDQWCIKRLTQEESAAAAAAAVSWTGGPPSSIFVDPREI</sequence>
<dbReference type="InterPro" id="IPR052810">
    <property type="entry name" value="Plant_NAT"/>
</dbReference>
<dbReference type="PANTHER" id="PTHR47370:SF10">
    <property type="entry name" value="N-ACETYLTRANSFERASE HLS1-RELATED"/>
    <property type="match status" value="1"/>
</dbReference>
<evidence type="ECO:0000313" key="2">
    <source>
        <dbReference type="EMBL" id="EPS58026.1"/>
    </source>
</evidence>
<dbReference type="InterPro" id="IPR016181">
    <property type="entry name" value="Acyl_CoA_acyltransferase"/>
</dbReference>
<dbReference type="Pfam" id="PF00583">
    <property type="entry name" value="Acetyltransf_1"/>
    <property type="match status" value="1"/>
</dbReference>
<evidence type="ECO:0000259" key="1">
    <source>
        <dbReference type="PROSITE" id="PS51186"/>
    </source>
</evidence>
<dbReference type="AlphaFoldDB" id="S8C0Q9"/>
<reference evidence="2 3" key="1">
    <citation type="journal article" date="2013" name="BMC Genomics">
        <title>The miniature genome of a carnivorous plant Genlisea aurea contains a low number of genes and short non-coding sequences.</title>
        <authorList>
            <person name="Leushkin E.V."/>
            <person name="Sutormin R.A."/>
            <person name="Nabieva E.R."/>
            <person name="Penin A.A."/>
            <person name="Kondrashov A.S."/>
            <person name="Logacheva M.D."/>
        </authorList>
    </citation>
    <scope>NUCLEOTIDE SEQUENCE [LARGE SCALE GENOMIC DNA]</scope>
</reference>